<dbReference type="Proteomes" id="UP000193780">
    <property type="component" value="Unassembled WGS sequence"/>
</dbReference>
<comment type="caution">
    <text evidence="1">The sequence shown here is derived from an EMBL/GenBank/DDBJ whole genome shotgun (WGS) entry which is preliminary data.</text>
</comment>
<sequence length="177" mass="20478">MNTILEKLYKDHQVKPFISPERDLDAWLLNPKPVPKRNMELLTDDLLAGDIILLWRIQFGTFTTESWFPKYFEYTYGIDAPKHLSSLVEKGYTIIETAFDSLDHLNATMKKNILKSKGVTGLSKMKAADLDKALHENLSEEELASHFSIRGYKLTPKGEQILEQYQEIIDRHPKKNL</sequence>
<dbReference type="RefSeq" id="WP_084975098.1">
    <property type="nucleotide sequence ID" value="NZ_NCUX01000033.1"/>
</dbReference>
<name>A0A1X1IQH8_STROR</name>
<gene>
    <name evidence="1" type="ORF">B7708_08345</name>
</gene>
<protein>
    <submittedName>
        <fullName evidence="1">Uncharacterized protein</fullName>
    </submittedName>
</protein>
<organism evidence="1 2">
    <name type="scientific">Streptococcus oralis subsp. dentisani</name>
    <dbReference type="NCBI Taxonomy" id="1458253"/>
    <lineage>
        <taxon>Bacteria</taxon>
        <taxon>Bacillati</taxon>
        <taxon>Bacillota</taxon>
        <taxon>Bacilli</taxon>
        <taxon>Lactobacillales</taxon>
        <taxon>Streptococcaceae</taxon>
        <taxon>Streptococcus</taxon>
    </lineage>
</organism>
<evidence type="ECO:0000313" key="1">
    <source>
        <dbReference type="EMBL" id="ORO75328.1"/>
    </source>
</evidence>
<accession>A0A1X1IQH8</accession>
<evidence type="ECO:0000313" key="2">
    <source>
        <dbReference type="Proteomes" id="UP000193780"/>
    </source>
</evidence>
<dbReference type="AlphaFoldDB" id="A0A1X1IQH8"/>
<dbReference type="EMBL" id="NCUX01000033">
    <property type="protein sequence ID" value="ORO75328.1"/>
    <property type="molecule type" value="Genomic_DNA"/>
</dbReference>
<proteinExistence type="predicted"/>
<reference evidence="1 2" key="1">
    <citation type="journal article" date="2016" name="Eur. J. Clin. Microbiol. Infect. Dis.">
        <title>Whole genome sequencing as a tool for phylogenetic analysis of clinical strains of Mitis group streptococci.</title>
        <authorList>
            <person name="Rasmussen L.H."/>
            <person name="Dargis R."/>
            <person name="Hojholt K."/>
            <person name="Christensen J.J."/>
            <person name="Skovgaard O."/>
            <person name="Justesen U.S."/>
            <person name="Rosenvinge F.S."/>
            <person name="Moser C."/>
            <person name="Lukjancenko O."/>
            <person name="Rasmussen S."/>
            <person name="Nielsen X.C."/>
        </authorList>
    </citation>
    <scope>NUCLEOTIDE SEQUENCE [LARGE SCALE GENOMIC DNA]</scope>
    <source>
        <strain evidence="1 2">RH_9883_08</strain>
    </source>
</reference>